<keyword evidence="2" id="KW-1185">Reference proteome</keyword>
<evidence type="ECO:0000313" key="1">
    <source>
        <dbReference type="EMBL" id="GAT60582.1"/>
    </source>
</evidence>
<sequence>MTTTTTTRTVENVSATRIACSRDCPLSPPDVNDSDNPPIPPSLVSLMASNIPPADIDISLTRSALTEIKSRLRTLNTTIDTLRSALDAQKAAYKSVKRTQRAMKSVLSPIRRLPAEILGEIFVHYTKNNEGTAPWKLGHICHSWRIVALGLPALWAEVHVLYDAGTTRKREATAAQLSLCSAAPLSFRITFAYSRPFSPLVAAFPASLPAEVSVDKIHALSVHSSEPAMTNNRRLGSFVAAFKDFTALRELVLRNASYSEPSPGSDSSGSILPSLRFMSLQSSTITTKHPFRNLTHFHSDEKSLITAFEVFT</sequence>
<dbReference type="Proteomes" id="UP000815677">
    <property type="component" value="Unassembled WGS sequence"/>
</dbReference>
<dbReference type="EMBL" id="DF849957">
    <property type="protein sequence ID" value="GAT60582.1"/>
    <property type="molecule type" value="Genomic_DNA"/>
</dbReference>
<accession>A0ABQ0MBI1</accession>
<evidence type="ECO:0000313" key="2">
    <source>
        <dbReference type="Proteomes" id="UP000815677"/>
    </source>
</evidence>
<organism evidence="1 2">
    <name type="scientific">Mycena chlorophos</name>
    <name type="common">Agaric fungus</name>
    <name type="synonym">Agaricus chlorophos</name>
    <dbReference type="NCBI Taxonomy" id="658473"/>
    <lineage>
        <taxon>Eukaryota</taxon>
        <taxon>Fungi</taxon>
        <taxon>Dikarya</taxon>
        <taxon>Basidiomycota</taxon>
        <taxon>Agaricomycotina</taxon>
        <taxon>Agaricomycetes</taxon>
        <taxon>Agaricomycetidae</taxon>
        <taxon>Agaricales</taxon>
        <taxon>Marasmiineae</taxon>
        <taxon>Mycenaceae</taxon>
        <taxon>Mycena</taxon>
    </lineage>
</organism>
<gene>
    <name evidence="1" type="ORF">MCHLO_16708</name>
</gene>
<protein>
    <recommendedName>
        <fullName evidence="3">F-box domain-containing protein</fullName>
    </recommendedName>
</protein>
<reference evidence="1" key="1">
    <citation type="submission" date="2014-09" db="EMBL/GenBank/DDBJ databases">
        <title>Genome sequence of the luminous mushroom Mycena chlorophos for searching fungal bioluminescence genes.</title>
        <authorList>
            <person name="Tanaka Y."/>
            <person name="Kasuga D."/>
            <person name="Oba Y."/>
            <person name="Hase S."/>
            <person name="Sato K."/>
            <person name="Oba Y."/>
            <person name="Sakakibara Y."/>
        </authorList>
    </citation>
    <scope>NUCLEOTIDE SEQUENCE</scope>
</reference>
<proteinExistence type="predicted"/>
<evidence type="ECO:0008006" key="3">
    <source>
        <dbReference type="Google" id="ProtNLM"/>
    </source>
</evidence>
<name>A0ABQ0MBI1_MYCCL</name>